<feature type="domain" description="Aminoacyl-tRNA synthetase class Ia" evidence="10">
    <location>
        <begin position="17"/>
        <end position="696"/>
    </location>
</feature>
<dbReference type="CDD" id="cd07961">
    <property type="entry name" value="Anticodon_Ia_Ile_ABEc"/>
    <property type="match status" value="1"/>
</dbReference>
<keyword evidence="4" id="KW-0067">ATP-binding</keyword>
<evidence type="ECO:0000256" key="5">
    <source>
        <dbReference type="ARBA" id="ARBA00022917"/>
    </source>
</evidence>
<dbReference type="Gene3D" id="3.90.740.10">
    <property type="entry name" value="Valyl/Leucyl/Isoleucyl-tRNA synthetase, editing domain"/>
    <property type="match status" value="1"/>
</dbReference>
<keyword evidence="3" id="KW-0547">Nucleotide-binding</keyword>
<proteinExistence type="predicted"/>
<dbReference type="GO" id="GO:0002161">
    <property type="term" value="F:aminoacyl-tRNA deacylase activity"/>
    <property type="evidence" value="ECO:0007669"/>
    <property type="project" value="InterPro"/>
</dbReference>
<dbReference type="InterPro" id="IPR009080">
    <property type="entry name" value="tRNAsynth_Ia_anticodon-bd"/>
</dbReference>
<comment type="caution">
    <text evidence="12">The sequence shown here is derived from an EMBL/GenBank/DDBJ whole genome shotgun (WGS) entry which is preliminary data.</text>
</comment>
<dbReference type="InterPro" id="IPR002301">
    <property type="entry name" value="Ile-tRNA-ligase"/>
</dbReference>
<keyword evidence="6" id="KW-0030">Aminoacyl-tRNA synthetase</keyword>
<reference evidence="12 13" key="1">
    <citation type="journal article" date="2016" name="Nat. Commun.">
        <title>Thousands of microbial genomes shed light on interconnected biogeochemical processes in an aquifer system.</title>
        <authorList>
            <person name="Anantharaman K."/>
            <person name="Brown C.T."/>
            <person name="Hug L.A."/>
            <person name="Sharon I."/>
            <person name="Castelle C.J."/>
            <person name="Probst A.J."/>
            <person name="Thomas B.C."/>
            <person name="Singh A."/>
            <person name="Wilkins M.J."/>
            <person name="Karaoz U."/>
            <person name="Brodie E.L."/>
            <person name="Williams K.H."/>
            <person name="Hubbard S.S."/>
            <person name="Banfield J.F."/>
        </authorList>
    </citation>
    <scope>NUCLEOTIDE SEQUENCE [LARGE SCALE GENOMIC DNA]</scope>
</reference>
<dbReference type="InterPro" id="IPR023586">
    <property type="entry name" value="Ile-tRNA-ligase_type2"/>
</dbReference>
<comment type="function">
    <text evidence="7">Catalyzes the attachment of isoleucine to tRNA(Ile). As IleRS can inadvertently accommodate and process structurally similar amino acids such as valine, to avoid such errors it has two additional distinct tRNA(Ile)-dependent editing activities. One activity is designated as 'pretransfer' editing and involves the hydrolysis of activated Val-AMP. The other activity is designated 'posttransfer' editing and involves deacylation of mischarged Val-tRNA(Ile).</text>
</comment>
<dbReference type="PANTHER" id="PTHR42780">
    <property type="entry name" value="SOLEUCYL-TRNA SYNTHETASE"/>
    <property type="match status" value="1"/>
</dbReference>
<evidence type="ECO:0000256" key="9">
    <source>
        <dbReference type="NCBIfam" id="TIGR00392"/>
    </source>
</evidence>
<gene>
    <name evidence="12" type="ORF">A3C25_03885</name>
</gene>
<dbReference type="GO" id="GO:0000049">
    <property type="term" value="F:tRNA binding"/>
    <property type="evidence" value="ECO:0007669"/>
    <property type="project" value="InterPro"/>
</dbReference>
<evidence type="ECO:0000256" key="7">
    <source>
        <dbReference type="ARBA" id="ARBA00025217"/>
    </source>
</evidence>
<dbReference type="InterPro" id="IPR013155">
    <property type="entry name" value="M/V/L/I-tRNA-synth_anticd-bd"/>
</dbReference>
<evidence type="ECO:0000259" key="11">
    <source>
        <dbReference type="Pfam" id="PF08264"/>
    </source>
</evidence>
<evidence type="ECO:0000313" key="12">
    <source>
        <dbReference type="EMBL" id="OGK24828.1"/>
    </source>
</evidence>
<dbReference type="InterPro" id="IPR009008">
    <property type="entry name" value="Val/Leu/Ile-tRNA-synth_edit"/>
</dbReference>
<dbReference type="Pfam" id="PF08264">
    <property type="entry name" value="Anticodon_1"/>
    <property type="match status" value="1"/>
</dbReference>
<evidence type="ECO:0000259" key="10">
    <source>
        <dbReference type="Pfam" id="PF00133"/>
    </source>
</evidence>
<feature type="domain" description="Methionyl/Valyl/Leucyl/Isoleucyl-tRNA synthetase anticodon-binding" evidence="11">
    <location>
        <begin position="749"/>
        <end position="893"/>
    </location>
</feature>
<keyword evidence="5" id="KW-0648">Protein biosynthesis</keyword>
<evidence type="ECO:0000313" key="13">
    <source>
        <dbReference type="Proteomes" id="UP000177913"/>
    </source>
</evidence>
<evidence type="ECO:0000256" key="6">
    <source>
        <dbReference type="ARBA" id="ARBA00023146"/>
    </source>
</evidence>
<evidence type="ECO:0000256" key="4">
    <source>
        <dbReference type="ARBA" id="ARBA00022840"/>
    </source>
</evidence>
<dbReference type="EC" id="6.1.1.5" evidence="1 9"/>
<protein>
    <recommendedName>
        <fullName evidence="1 9">Isoleucine--tRNA ligase</fullName>
        <ecNumber evidence="1 9">6.1.1.5</ecNumber>
    </recommendedName>
</protein>
<dbReference type="Pfam" id="PF00133">
    <property type="entry name" value="tRNA-synt_1"/>
    <property type="match status" value="1"/>
</dbReference>
<evidence type="ECO:0000256" key="2">
    <source>
        <dbReference type="ARBA" id="ARBA00022598"/>
    </source>
</evidence>
<dbReference type="SUPFAM" id="SSF50677">
    <property type="entry name" value="ValRS/IleRS/LeuRS editing domain"/>
    <property type="match status" value="1"/>
</dbReference>
<name>A0A1F7H0Y5_9BACT</name>
<dbReference type="GO" id="GO:0005524">
    <property type="term" value="F:ATP binding"/>
    <property type="evidence" value="ECO:0007669"/>
    <property type="project" value="UniProtKB-KW"/>
</dbReference>
<dbReference type="GO" id="GO:0005737">
    <property type="term" value="C:cytoplasm"/>
    <property type="evidence" value="ECO:0007669"/>
    <property type="project" value="UniProtKB-UniRule"/>
</dbReference>
<dbReference type="GO" id="GO:0004822">
    <property type="term" value="F:isoleucine-tRNA ligase activity"/>
    <property type="evidence" value="ECO:0007669"/>
    <property type="project" value="UniProtKB-UniRule"/>
</dbReference>
<dbReference type="InterPro" id="IPR014729">
    <property type="entry name" value="Rossmann-like_a/b/a_fold"/>
</dbReference>
<accession>A0A1F7H0Y5</accession>
<dbReference type="SUPFAM" id="SSF52374">
    <property type="entry name" value="Nucleotidylyl transferase"/>
    <property type="match status" value="1"/>
</dbReference>
<dbReference type="InterPro" id="IPR002300">
    <property type="entry name" value="aa-tRNA-synth_Ia"/>
</dbReference>
<evidence type="ECO:0000256" key="1">
    <source>
        <dbReference type="ARBA" id="ARBA00013165"/>
    </source>
</evidence>
<dbReference type="GO" id="GO:0006428">
    <property type="term" value="P:isoleucyl-tRNA aminoacylation"/>
    <property type="evidence" value="ECO:0007669"/>
    <property type="project" value="UniProtKB-UniRule"/>
</dbReference>
<dbReference type="InterPro" id="IPR033709">
    <property type="entry name" value="Anticodon_Ile_ABEc"/>
</dbReference>
<dbReference type="Gene3D" id="3.40.50.620">
    <property type="entry name" value="HUPs"/>
    <property type="match status" value="2"/>
</dbReference>
<evidence type="ECO:0000256" key="8">
    <source>
        <dbReference type="ARBA" id="ARBA00048359"/>
    </source>
</evidence>
<dbReference type="NCBIfam" id="TIGR00392">
    <property type="entry name" value="ileS"/>
    <property type="match status" value="1"/>
</dbReference>
<dbReference type="Gene3D" id="1.10.730.10">
    <property type="entry name" value="Isoleucyl-tRNA Synthetase, Domain 1"/>
    <property type="match status" value="1"/>
</dbReference>
<keyword evidence="2 12" id="KW-0436">Ligase</keyword>
<sequence>MFKPVDPNVNFPEMEKKWLKEWYEKGVVNKYLKKNSKSTKTFSFLDGPITANNPMGVHHAWGRTYKDLWPKFYNLLGYRQRFQNGFDCQGLWVEVEVEKELGLKGKKEIENLVVGDRKASIAKFVELCKQRVYKYSKIQTDQSKRLGYFADWENSYFTMSDQNNYMIWHFLQVCYESGWIYKGRESVPWCPRCETAISEHEILTEDYKVVGHESIYFMLKIRNPKSEIRNKSKILNSNDQNEYLLVWTTTPWTIPANIAVAVDEKLVYSLVKTDKGNLWLAKDSINRVFKGKTPKILKDVTGKQLVGLKYEGPFDDLPAVKKVAEQNPKTFHTVIPTDQRILPITVTDGTGMVHTAVSAGTEDFRLGKKLGLPMIPVIADNADYLQGLGFLSGKNAKKNPRLILDYLEKEGFAYEIFNYKHRYPACWRCKTELVWKVEDEWYIAMDKKSKKLEVGSQKFNKKSSNLKPLTSNMTLRQRMIEVAKKIKWMPEFGLDRELDWLKNMHDWLISKKNRYWGLALPIYECRKCGRFEVLGSKKELKQRAISGWRKFEGYTPHKPYIDEVCIKCSNCGFEIKRIDDVGNPWLDAGIVGYSTITENNQGEPLYLKIKKEWKKWFPADFITESFPGQFKNWFYALIAESAVLENTTQFKTVLGFGTLLGEDGRPMHKSWGNSIEFNEGADKIGVDVMRWMFSRQNPSDNMLFGYKKADEVRRQFYLMFWNVYKFFVEYSNLDKYKIKWGFESKNILDKWILSRFTNLVLLVEEKLKDYNAKDAALETEKFVSDLSTWYIRRSRDKVWVNSDDKADKQGFYQTLHYVLVNLSIILSPFMPFIAEEMFTNLSAEKSVHLTDWPKVDKSYIDVSLEQHMNQVRQIVEAGHAIRKSEGIKVRIPLAKLEIVVDFDAAKIPDEIWDIVLKELNVKNIVVNKKIKPGTVLHLVKYPKVEVKVTEEQLRIEGELRDLLRRIQGQRKMLGIKPADKIKLTVPKQFLKDKEILMRKVLAKDIVWGSELKVEI</sequence>
<dbReference type="AlphaFoldDB" id="A0A1F7H0Y5"/>
<dbReference type="EMBL" id="MFZO01000027">
    <property type="protein sequence ID" value="OGK24828.1"/>
    <property type="molecule type" value="Genomic_DNA"/>
</dbReference>
<dbReference type="Proteomes" id="UP000177913">
    <property type="component" value="Unassembled WGS sequence"/>
</dbReference>
<organism evidence="12 13">
    <name type="scientific">Candidatus Roizmanbacteria bacterium RIFCSPHIGHO2_02_FULL_38_11</name>
    <dbReference type="NCBI Taxonomy" id="1802039"/>
    <lineage>
        <taxon>Bacteria</taxon>
        <taxon>Candidatus Roizmaniibacteriota</taxon>
    </lineage>
</organism>
<dbReference type="SUPFAM" id="SSF47323">
    <property type="entry name" value="Anticodon-binding domain of a subclass of class I aminoacyl-tRNA synthetases"/>
    <property type="match status" value="1"/>
</dbReference>
<dbReference type="PANTHER" id="PTHR42780:SF1">
    <property type="entry name" value="ISOLEUCINE--TRNA LIGASE, CYTOPLASMIC"/>
    <property type="match status" value="1"/>
</dbReference>
<evidence type="ECO:0000256" key="3">
    <source>
        <dbReference type="ARBA" id="ARBA00022741"/>
    </source>
</evidence>
<dbReference type="PRINTS" id="PR00984">
    <property type="entry name" value="TRNASYNTHILE"/>
</dbReference>
<comment type="catalytic activity">
    <reaction evidence="8">
        <text>tRNA(Ile) + L-isoleucine + ATP = L-isoleucyl-tRNA(Ile) + AMP + diphosphate</text>
        <dbReference type="Rhea" id="RHEA:11060"/>
        <dbReference type="Rhea" id="RHEA-COMP:9666"/>
        <dbReference type="Rhea" id="RHEA-COMP:9695"/>
        <dbReference type="ChEBI" id="CHEBI:30616"/>
        <dbReference type="ChEBI" id="CHEBI:33019"/>
        <dbReference type="ChEBI" id="CHEBI:58045"/>
        <dbReference type="ChEBI" id="CHEBI:78442"/>
        <dbReference type="ChEBI" id="CHEBI:78528"/>
        <dbReference type="ChEBI" id="CHEBI:456215"/>
        <dbReference type="EC" id="6.1.1.5"/>
    </reaction>
</comment>